<dbReference type="GeneID" id="5890052"/>
<dbReference type="SMART" id="SM00382">
    <property type="entry name" value="AAA"/>
    <property type="match status" value="2"/>
</dbReference>
<accession>A9UVG8</accession>
<keyword evidence="6" id="KW-0067">ATP-binding</keyword>
<feature type="transmembrane region" description="Helical" evidence="9">
    <location>
        <begin position="130"/>
        <end position="155"/>
    </location>
</feature>
<evidence type="ECO:0000256" key="8">
    <source>
        <dbReference type="ARBA" id="ARBA00023136"/>
    </source>
</evidence>
<keyword evidence="2" id="KW-0813">Transport</keyword>
<dbReference type="Gene3D" id="3.40.50.300">
    <property type="entry name" value="P-loop containing nucleotide triphosphate hydrolases"/>
    <property type="match status" value="2"/>
</dbReference>
<dbReference type="PROSITE" id="PS50893">
    <property type="entry name" value="ABC_TRANSPORTER_2"/>
    <property type="match status" value="2"/>
</dbReference>
<keyword evidence="8 9" id="KW-0472">Membrane</keyword>
<keyword evidence="5" id="KW-0547">Nucleotide-binding</keyword>
<feature type="non-terminal residue" evidence="11">
    <location>
        <position position="1"/>
    </location>
</feature>
<feature type="transmembrane region" description="Helical" evidence="9">
    <location>
        <begin position="270"/>
        <end position="293"/>
    </location>
</feature>
<dbReference type="GO" id="GO:0016887">
    <property type="term" value="F:ATP hydrolysis activity"/>
    <property type="evidence" value="ECO:0007669"/>
    <property type="project" value="InterPro"/>
</dbReference>
<dbReference type="OMA" id="RDELTQN"/>
<evidence type="ECO:0000313" key="12">
    <source>
        <dbReference type="Proteomes" id="UP000001357"/>
    </source>
</evidence>
<reference evidence="11 12" key="1">
    <citation type="journal article" date="2008" name="Nature">
        <title>The genome of the choanoflagellate Monosiga brevicollis and the origin of metazoans.</title>
        <authorList>
            <consortium name="JGI Sequencing"/>
            <person name="King N."/>
            <person name="Westbrook M.J."/>
            <person name="Young S.L."/>
            <person name="Kuo A."/>
            <person name="Abedin M."/>
            <person name="Chapman J."/>
            <person name="Fairclough S."/>
            <person name="Hellsten U."/>
            <person name="Isogai Y."/>
            <person name="Letunic I."/>
            <person name="Marr M."/>
            <person name="Pincus D."/>
            <person name="Putnam N."/>
            <person name="Rokas A."/>
            <person name="Wright K.J."/>
            <person name="Zuzow R."/>
            <person name="Dirks W."/>
            <person name="Good M."/>
            <person name="Goodstein D."/>
            <person name="Lemons D."/>
            <person name="Li W."/>
            <person name="Lyons J.B."/>
            <person name="Morris A."/>
            <person name="Nichols S."/>
            <person name="Richter D.J."/>
            <person name="Salamov A."/>
            <person name="Bork P."/>
            <person name="Lim W.A."/>
            <person name="Manning G."/>
            <person name="Miller W.T."/>
            <person name="McGinnis W."/>
            <person name="Shapiro H."/>
            <person name="Tjian R."/>
            <person name="Grigoriev I.V."/>
            <person name="Rokhsar D."/>
        </authorList>
    </citation>
    <scope>NUCLEOTIDE SEQUENCE [LARGE SCALE GENOMIC DNA]</scope>
    <source>
        <strain evidence="12">MX1 / ATCC 50154</strain>
    </source>
</reference>
<evidence type="ECO:0000256" key="2">
    <source>
        <dbReference type="ARBA" id="ARBA00022448"/>
    </source>
</evidence>
<dbReference type="FunFam" id="3.40.50.300:FF:000298">
    <property type="entry name" value="ATP-binding cassette sub-family A member 12"/>
    <property type="match status" value="1"/>
</dbReference>
<evidence type="ECO:0000256" key="3">
    <source>
        <dbReference type="ARBA" id="ARBA00022692"/>
    </source>
</evidence>
<feature type="transmembrane region" description="Helical" evidence="9">
    <location>
        <begin position="1002"/>
        <end position="1025"/>
    </location>
</feature>
<feature type="domain" description="ABC transporter" evidence="10">
    <location>
        <begin position="354"/>
        <end position="583"/>
    </location>
</feature>
<dbReference type="GO" id="GO:0005319">
    <property type="term" value="F:lipid transporter activity"/>
    <property type="evidence" value="ECO:0000318"/>
    <property type="project" value="GO_Central"/>
</dbReference>
<dbReference type="CDD" id="cd03263">
    <property type="entry name" value="ABC_subfamily_A"/>
    <property type="match status" value="2"/>
</dbReference>
<sequence>WETESTFPFFPPLGPRDDSDYDLSLGGLPGYFEHSFLGMMDFIANAAASHAAVDNAAAAAARTALLNLRLQRMPYPEYSDDGFIYAIQFGLPLFLMLALIFTSVTVVRNLVHEKERRLKESMKMMGLRNWIHWTAWFIQAFAFLFISVFLCTFIMKFSNVLANSDPSVVLVFFTLFALATISLCFLISTLFTSAATGAAAGGIIWFGTYVPYMFVSPRYQTLTVAAKTGWCTISTTGMAIGANLLSQFEAQGDGVQWSNIHKPVSVDDPFTFATVMGMFIVDALIYLVLTWYIENVFPGQYGIPKPWYFFVQSQYWFPQHRAEEAPLLNSDIAKVVSRDDRNFENDPLDAHAGIRIQNLRKVFGDKVAVNGTTLNMFEGQITALLGHNGAGKTTTMSVLTGLYPPTAGSAVVNGFDIRQDIDGVRGSLGICPQHDILFDTLTVEEHLRFFCKLKGVPEPEIQGHVDEMIDALKLPDKRHAQSSTLSGGMKRKLSCAIALIGGSKVVILDEPTSGMDPAARRATWDLLTRFKEGRTMLLSTHFLDEADLLGDRVAIMSAGHVVCCGSSMFLKSRFGRGYHMTVVKGDNFDTKRVQKAIKKHVPDVELEGDLGADTSFILPRSAAESFPAMFEDLDAQQKELGIMSYGISITTMEEVFLKVGELSDDSEKIDIQQRIEERRRQLAALQDESSTDYDGNDKDALIAMPTGNFDVLNRGMALKLQQLRALFIKRLLHSSRNKWAILTQLLLPMAFVFIALLVAKTNPGVSDSPARQLWQLDQHYDQVDVYYTDRSSSAADPTAESTALAKIWNALFTENTGFSTLPLTGTWSNLSGYILGTIDGRPRELARYNTMDMFAFNSAELTVMFNGAAYHSLAEAFGMAQNAVLRMTLQNPDLSLRATNAPLPRNSLELAQDQADSMMGFYIAFTIVFGMAFLASSFILFLVTERSNKAKHIQFVSGVDVVSYWLSSYMWDMVNFMLPTIGCLILFLCFNVEEYSHERLAYVLILFILYGLAVIPSMYLFSFLFSQAAFAYAFMVIINIASGLAAMLTVSILGTVDPDTANQLKNAFLFLPNYCFGQGLSDMFTNYQNMEQCCNLKASANVGSEPYQLTCQTNYWSMETPGIGRYALCMVVQAIVYFLLLLAIEARLFSCTSKRTGKVARDSHPEDEDVAAERRAVESIVLSLNDSDNVLVIEDMSKVYSRKGERKVAVNHMNLAVKQGNCFGLLGVNGAGKTTTFKMLTGDVPPSEGTAFIKGFDIHSNMSEARRLMGYTPQFDGLIELMTGRELLTMYARLRGVPESRIPSVVTDLINGLMLEKYADKYCGTYSGGNKRKLSTAVALCGPSPLVLLDEPTTGMDPGARRFLWDALLEAMKGGRSIVLTSHSMEECEALCTRIAIMVNGRFRCIGSLQHLKNRFGQGLTLETKMDPLRVDAFKDFLGKKFPQRRLKDEHQGLLKYELLGEKSWPFVFKTLEEAKNEFGLEDYSVSQTTLEQVFLDLVKDQQEDTLQTGVH</sequence>
<feature type="domain" description="ABC transporter" evidence="10">
    <location>
        <begin position="1191"/>
        <end position="1425"/>
    </location>
</feature>
<dbReference type="Pfam" id="PF00005">
    <property type="entry name" value="ABC_tran"/>
    <property type="match status" value="2"/>
</dbReference>
<dbReference type="InterPro" id="IPR026082">
    <property type="entry name" value="ABCA"/>
</dbReference>
<evidence type="ECO:0000256" key="1">
    <source>
        <dbReference type="ARBA" id="ARBA00004141"/>
    </source>
</evidence>
<dbReference type="InterPro" id="IPR003593">
    <property type="entry name" value="AAA+_ATPase"/>
</dbReference>
<dbReference type="PANTHER" id="PTHR19229">
    <property type="entry name" value="ATP-BINDING CASSETTE TRANSPORTER SUBFAMILY A ABCA"/>
    <property type="match status" value="1"/>
</dbReference>
<feature type="transmembrane region" description="Helical" evidence="9">
    <location>
        <begin position="167"/>
        <end position="187"/>
    </location>
</feature>
<dbReference type="RefSeq" id="XP_001744628.1">
    <property type="nucleotide sequence ID" value="XM_001744576.1"/>
</dbReference>
<dbReference type="InterPro" id="IPR027417">
    <property type="entry name" value="P-loop_NTPase"/>
</dbReference>
<dbReference type="Proteomes" id="UP000001357">
    <property type="component" value="Unassembled WGS sequence"/>
</dbReference>
<feature type="transmembrane region" description="Helical" evidence="9">
    <location>
        <begin position="973"/>
        <end position="990"/>
    </location>
</feature>
<evidence type="ECO:0000259" key="10">
    <source>
        <dbReference type="PROSITE" id="PS50893"/>
    </source>
</evidence>
<evidence type="ECO:0000256" key="9">
    <source>
        <dbReference type="SAM" id="Phobius"/>
    </source>
</evidence>
<dbReference type="GO" id="GO:0140359">
    <property type="term" value="F:ABC-type transporter activity"/>
    <property type="evidence" value="ECO:0007669"/>
    <property type="project" value="InterPro"/>
</dbReference>
<keyword evidence="12" id="KW-1185">Reference proteome</keyword>
<keyword evidence="4" id="KW-0677">Repeat</keyword>
<evidence type="ECO:0000256" key="7">
    <source>
        <dbReference type="ARBA" id="ARBA00022989"/>
    </source>
</evidence>
<comment type="subcellular location">
    <subcellularLocation>
        <location evidence="1">Membrane</location>
        <topology evidence="1">Multi-pass membrane protein</topology>
    </subcellularLocation>
</comment>
<proteinExistence type="predicted"/>
<feature type="transmembrane region" description="Helical" evidence="9">
    <location>
        <begin position="83"/>
        <end position="110"/>
    </location>
</feature>
<dbReference type="EMBL" id="CH991547">
    <property type="protein sequence ID" value="EDQ90577.1"/>
    <property type="molecule type" value="Genomic_DNA"/>
</dbReference>
<dbReference type="InParanoid" id="A9UVG8"/>
<feature type="transmembrane region" description="Helical" evidence="9">
    <location>
        <begin position="739"/>
        <end position="759"/>
    </location>
</feature>
<name>A9UVG8_MONBE</name>
<dbReference type="FunCoup" id="A9UVG8">
    <property type="interactions" value="553"/>
</dbReference>
<dbReference type="GO" id="GO:0016020">
    <property type="term" value="C:membrane"/>
    <property type="evidence" value="ECO:0007669"/>
    <property type="project" value="UniProtKB-SubCell"/>
</dbReference>
<gene>
    <name evidence="11" type="ORF">MONBRDRAFT_16047</name>
</gene>
<feature type="transmembrane region" description="Helical" evidence="9">
    <location>
        <begin position="194"/>
        <end position="214"/>
    </location>
</feature>
<evidence type="ECO:0000256" key="6">
    <source>
        <dbReference type="ARBA" id="ARBA00022840"/>
    </source>
</evidence>
<keyword evidence="3 9" id="KW-0812">Transmembrane</keyword>
<dbReference type="GO" id="GO:0042626">
    <property type="term" value="F:ATPase-coupled transmembrane transporter activity"/>
    <property type="evidence" value="ECO:0000318"/>
    <property type="project" value="GO_Central"/>
</dbReference>
<dbReference type="Pfam" id="PF12698">
    <property type="entry name" value="ABC2_membrane_3"/>
    <property type="match status" value="2"/>
</dbReference>
<feature type="transmembrane region" description="Helical" evidence="9">
    <location>
        <begin position="1031"/>
        <end position="1056"/>
    </location>
</feature>
<dbReference type="PANTHER" id="PTHR19229:SF250">
    <property type="entry name" value="ABC TRANSPORTER DOMAIN-CONTAINING PROTEIN-RELATED"/>
    <property type="match status" value="1"/>
</dbReference>
<dbReference type="Pfam" id="PF23321">
    <property type="entry name" value="R1_ABCA1"/>
    <property type="match status" value="1"/>
</dbReference>
<dbReference type="eggNOG" id="KOG0059">
    <property type="taxonomic scope" value="Eukaryota"/>
</dbReference>
<dbReference type="GO" id="GO:0006869">
    <property type="term" value="P:lipid transport"/>
    <property type="evidence" value="ECO:0000318"/>
    <property type="project" value="GO_Central"/>
</dbReference>
<dbReference type="InterPro" id="IPR003439">
    <property type="entry name" value="ABC_transporter-like_ATP-bd"/>
</dbReference>
<keyword evidence="7 9" id="KW-1133">Transmembrane helix</keyword>
<dbReference type="SUPFAM" id="SSF52540">
    <property type="entry name" value="P-loop containing nucleoside triphosphate hydrolases"/>
    <property type="match status" value="2"/>
</dbReference>
<dbReference type="FunFam" id="3.40.50.300:FF:000327">
    <property type="entry name" value="ATP-binding cassette sub-family A member 3"/>
    <property type="match status" value="1"/>
</dbReference>
<feature type="transmembrane region" description="Helical" evidence="9">
    <location>
        <begin position="919"/>
        <end position="943"/>
    </location>
</feature>
<feature type="transmembrane region" description="Helical" evidence="9">
    <location>
        <begin position="1126"/>
        <end position="1144"/>
    </location>
</feature>
<dbReference type="InterPro" id="IPR013525">
    <property type="entry name" value="ABC2_TM"/>
</dbReference>
<organism evidence="11 12">
    <name type="scientific">Monosiga brevicollis</name>
    <name type="common">Choanoflagellate</name>
    <dbReference type="NCBI Taxonomy" id="81824"/>
    <lineage>
        <taxon>Eukaryota</taxon>
        <taxon>Choanoflagellata</taxon>
        <taxon>Craspedida</taxon>
        <taxon>Salpingoecidae</taxon>
        <taxon>Monosiga</taxon>
    </lineage>
</organism>
<evidence type="ECO:0000256" key="4">
    <source>
        <dbReference type="ARBA" id="ARBA00022737"/>
    </source>
</evidence>
<dbReference type="InterPro" id="IPR056264">
    <property type="entry name" value="R2_ABCA1-4-like"/>
</dbReference>
<evidence type="ECO:0000256" key="5">
    <source>
        <dbReference type="ARBA" id="ARBA00022741"/>
    </source>
</evidence>
<dbReference type="KEGG" id="mbr:MONBRDRAFT_16047"/>
<dbReference type="GO" id="GO:0005524">
    <property type="term" value="F:ATP binding"/>
    <property type="evidence" value="ECO:0007669"/>
    <property type="project" value="UniProtKB-KW"/>
</dbReference>
<protein>
    <recommendedName>
        <fullName evidence="10">ABC transporter domain-containing protein</fullName>
    </recommendedName>
</protein>
<evidence type="ECO:0000313" key="11">
    <source>
        <dbReference type="EMBL" id="EDQ90577.1"/>
    </source>
</evidence>